<comment type="similarity">
    <text evidence="1">Belongs to the short-chain dehydrogenases/reductases (SDR) family.</text>
</comment>
<evidence type="ECO:0000256" key="2">
    <source>
        <dbReference type="ARBA" id="ARBA00023002"/>
    </source>
</evidence>
<dbReference type="Pfam" id="PF00106">
    <property type="entry name" value="adh_short"/>
    <property type="match status" value="1"/>
</dbReference>
<evidence type="ECO:0000313" key="3">
    <source>
        <dbReference type="EMBL" id="OEE75671.1"/>
    </source>
</evidence>
<gene>
    <name evidence="3" type="ORF">A130_05405</name>
</gene>
<dbReference type="Gene3D" id="3.40.50.720">
    <property type="entry name" value="NAD(P)-binding Rossmann-like Domain"/>
    <property type="match status" value="1"/>
</dbReference>
<accession>A0A1E5CY08</accession>
<dbReference type="PANTHER" id="PTHR44196">
    <property type="entry name" value="DEHYDROGENASE/REDUCTASE SDR FAMILY MEMBER 7B"/>
    <property type="match status" value="1"/>
</dbReference>
<dbReference type="PRINTS" id="PR00081">
    <property type="entry name" value="GDHRDH"/>
</dbReference>
<dbReference type="SUPFAM" id="SSF51735">
    <property type="entry name" value="NAD(P)-binding Rossmann-fold domains"/>
    <property type="match status" value="1"/>
</dbReference>
<dbReference type="GO" id="GO:0016020">
    <property type="term" value="C:membrane"/>
    <property type="evidence" value="ECO:0007669"/>
    <property type="project" value="TreeGrafter"/>
</dbReference>
<dbReference type="EMBL" id="AJYW02000141">
    <property type="protein sequence ID" value="OEE75671.1"/>
    <property type="molecule type" value="Genomic_DNA"/>
</dbReference>
<dbReference type="InterPro" id="IPR002347">
    <property type="entry name" value="SDR_fam"/>
</dbReference>
<dbReference type="RefSeq" id="WP_017052134.1">
    <property type="nucleotide sequence ID" value="NZ_AJYW02000141.1"/>
</dbReference>
<organism evidence="3 4">
    <name type="scientific">Vibrio genomosp. F6 str. FF-238</name>
    <dbReference type="NCBI Taxonomy" id="1191298"/>
    <lineage>
        <taxon>Bacteria</taxon>
        <taxon>Pseudomonadati</taxon>
        <taxon>Pseudomonadota</taxon>
        <taxon>Gammaproteobacteria</taxon>
        <taxon>Vibrionales</taxon>
        <taxon>Vibrionaceae</taxon>
        <taxon>Vibrio</taxon>
    </lineage>
</organism>
<keyword evidence="2" id="KW-0560">Oxidoreductase</keyword>
<dbReference type="GO" id="GO:0016491">
    <property type="term" value="F:oxidoreductase activity"/>
    <property type="evidence" value="ECO:0007669"/>
    <property type="project" value="UniProtKB-KW"/>
</dbReference>
<dbReference type="PANTHER" id="PTHR44196:SF1">
    <property type="entry name" value="DEHYDROGENASE_REDUCTASE SDR FAMILY MEMBER 7B"/>
    <property type="match status" value="1"/>
</dbReference>
<evidence type="ECO:0000313" key="4">
    <source>
        <dbReference type="Proteomes" id="UP000094165"/>
    </source>
</evidence>
<reference evidence="3 4" key="1">
    <citation type="journal article" date="2012" name="Science">
        <title>Ecological populations of bacteria act as socially cohesive units of antibiotic production and resistance.</title>
        <authorList>
            <person name="Cordero O.X."/>
            <person name="Wildschutte H."/>
            <person name="Kirkup B."/>
            <person name="Proehl S."/>
            <person name="Ngo L."/>
            <person name="Hussain F."/>
            <person name="Le Roux F."/>
            <person name="Mincer T."/>
            <person name="Polz M.F."/>
        </authorList>
    </citation>
    <scope>NUCLEOTIDE SEQUENCE [LARGE SCALE GENOMIC DNA]</scope>
    <source>
        <strain evidence="3 4">FF-238</strain>
    </source>
</reference>
<sequence>MKSHNPSVFITGATSGIGEQLALDYASQGWHVYACGRNQEKLNSLVASGHNITPLCFDITDLEKTKQRLRSLDITTSLWIMNAGDCEYIDKGIIDAQLMARVMSVNVIGLANCIESIQDYFKPNDRLVIVGSIASEVALPRAEVYGASKAAVSYFARSLSLSLSPKGVDVLTVYPGFVQTPLTAKNDFPMPMLISVEQASKAIRNGVARGCKTIYFPKRFTYFLRMISLLPYHWQTILVSKLIKD</sequence>
<dbReference type="AlphaFoldDB" id="A0A1E5CY08"/>
<protein>
    <submittedName>
        <fullName evidence="3">Short-chain dehydrogenase</fullName>
    </submittedName>
</protein>
<dbReference type="InterPro" id="IPR020904">
    <property type="entry name" value="Sc_DH/Rdtase_CS"/>
</dbReference>
<name>A0A1E5CY08_9VIBR</name>
<dbReference type="InterPro" id="IPR036291">
    <property type="entry name" value="NAD(P)-bd_dom_sf"/>
</dbReference>
<proteinExistence type="inferred from homology"/>
<dbReference type="Proteomes" id="UP000094165">
    <property type="component" value="Unassembled WGS sequence"/>
</dbReference>
<keyword evidence="4" id="KW-1185">Reference proteome</keyword>
<dbReference type="PROSITE" id="PS00061">
    <property type="entry name" value="ADH_SHORT"/>
    <property type="match status" value="1"/>
</dbReference>
<evidence type="ECO:0000256" key="1">
    <source>
        <dbReference type="ARBA" id="ARBA00006484"/>
    </source>
</evidence>
<comment type="caution">
    <text evidence="3">The sequence shown here is derived from an EMBL/GenBank/DDBJ whole genome shotgun (WGS) entry which is preliminary data.</text>
</comment>